<evidence type="ECO:0000313" key="3">
    <source>
        <dbReference type="Proteomes" id="UP001271007"/>
    </source>
</evidence>
<feature type="compositionally biased region" description="Low complexity" evidence="1">
    <location>
        <begin position="197"/>
        <end position="207"/>
    </location>
</feature>
<feature type="region of interest" description="Disordered" evidence="1">
    <location>
        <begin position="1"/>
        <end position="121"/>
    </location>
</feature>
<accession>A0AAJ0GJU1</accession>
<feature type="compositionally biased region" description="Basic and acidic residues" evidence="1">
    <location>
        <begin position="8"/>
        <end position="28"/>
    </location>
</feature>
<evidence type="ECO:0000313" key="2">
    <source>
        <dbReference type="EMBL" id="KAK3058954.1"/>
    </source>
</evidence>
<feature type="region of interest" description="Disordered" evidence="1">
    <location>
        <begin position="160"/>
        <end position="207"/>
    </location>
</feature>
<name>A0AAJ0GJU1_9PEZI</name>
<dbReference type="PANTHER" id="PTHR40619:SF3">
    <property type="entry name" value="FUNGAL STAND N-TERMINAL GOODBYE DOMAIN-CONTAINING PROTEIN"/>
    <property type="match status" value="1"/>
</dbReference>
<sequence length="509" mass="56814">MPGHFSGHRRDDKDDPKRSKRREDDRDRPRSHRKSSGTKTSSRKSSQLDDDDGQSGYTAESDRYHSAHETPSRSSRRSSQAFDNMSELSRDLPSQSPKSTRHRSTPKITKTLPEKYDSEASYKNFKHRVPVPKGNPYAREMGIQMQTPGSSVASKITVHRGMPRHSGPQSSTASGSTSMPPTLPSLTPRYTDQQSLTASTASTASSSTAANRIPMWIANNAMPRPDRASEAGSMMSQDIRPAGNLLRSISYNRTCEIIMETAIERLPDDLTSAYHYMSSYIFQQDEVEQWAEAECSSILVIHGNDSSSRDRVTARVAAGYWPAAVTTFSFQLMKAYDDRYPKKAILHWSCAYGGVEDNGLAIVTHLIGLALVKHLDVDELDLPQRVRSDESLGLQDQLVILQEVLSVLLKRREVIIVIDSVQRHQTEARQNRNVREVLNWLSEITEQTAKNANAPFPLKLLITSATQAKSMRYGLDITTIVAVPQDVRAAAYDSDRADSDSVWRADDSD</sequence>
<dbReference type="PANTHER" id="PTHR40619">
    <property type="entry name" value="FUNGAL STAND N-TERMINAL GOODBYE DOMAIN-CONTAINING PROTEIN"/>
    <property type="match status" value="1"/>
</dbReference>
<gene>
    <name evidence="2" type="ORF">LTR09_000520</name>
</gene>
<feature type="compositionally biased region" description="Polar residues" evidence="1">
    <location>
        <begin position="77"/>
        <end position="98"/>
    </location>
</feature>
<protein>
    <submittedName>
        <fullName evidence="2">Uncharacterized protein</fullName>
    </submittedName>
</protein>
<comment type="caution">
    <text evidence="2">The sequence shown here is derived from an EMBL/GenBank/DDBJ whole genome shotgun (WGS) entry which is preliminary data.</text>
</comment>
<evidence type="ECO:0000256" key="1">
    <source>
        <dbReference type="SAM" id="MobiDB-lite"/>
    </source>
</evidence>
<proteinExistence type="predicted"/>
<feature type="compositionally biased region" description="Low complexity" evidence="1">
    <location>
        <begin position="174"/>
        <end position="188"/>
    </location>
</feature>
<dbReference type="EMBL" id="JAWDJX010000001">
    <property type="protein sequence ID" value="KAK3058954.1"/>
    <property type="molecule type" value="Genomic_DNA"/>
</dbReference>
<organism evidence="2 3">
    <name type="scientific">Extremus antarcticus</name>
    <dbReference type="NCBI Taxonomy" id="702011"/>
    <lineage>
        <taxon>Eukaryota</taxon>
        <taxon>Fungi</taxon>
        <taxon>Dikarya</taxon>
        <taxon>Ascomycota</taxon>
        <taxon>Pezizomycotina</taxon>
        <taxon>Dothideomycetes</taxon>
        <taxon>Dothideomycetidae</taxon>
        <taxon>Mycosphaerellales</taxon>
        <taxon>Extremaceae</taxon>
        <taxon>Extremus</taxon>
    </lineage>
</organism>
<reference evidence="2" key="1">
    <citation type="submission" date="2023-04" db="EMBL/GenBank/DDBJ databases">
        <title>Black Yeasts Isolated from many extreme environments.</title>
        <authorList>
            <person name="Coleine C."/>
            <person name="Stajich J.E."/>
            <person name="Selbmann L."/>
        </authorList>
    </citation>
    <scope>NUCLEOTIDE SEQUENCE</scope>
    <source>
        <strain evidence="2">CCFEE 5312</strain>
    </source>
</reference>
<feature type="compositionally biased region" description="Basic and acidic residues" evidence="1">
    <location>
        <begin position="60"/>
        <end position="71"/>
    </location>
</feature>
<dbReference type="AlphaFoldDB" id="A0AAJ0GJU1"/>
<dbReference type="Proteomes" id="UP001271007">
    <property type="component" value="Unassembled WGS sequence"/>
</dbReference>
<keyword evidence="3" id="KW-1185">Reference proteome</keyword>